<feature type="compositionally biased region" description="Basic and acidic residues" evidence="10">
    <location>
        <begin position="50"/>
        <end position="62"/>
    </location>
</feature>
<comment type="function">
    <text evidence="9">Essential subunit of the Sec protein translocation channel SecYEG. Clamps together the 2 halves of SecY. May contact the channel plug during translocation.</text>
</comment>
<dbReference type="Pfam" id="PF00584">
    <property type="entry name" value="SecE"/>
    <property type="match status" value="1"/>
</dbReference>
<organism evidence="11 12">
    <name type="scientific">Dietzia psychralcaliphila</name>
    <dbReference type="NCBI Taxonomy" id="139021"/>
    <lineage>
        <taxon>Bacteria</taxon>
        <taxon>Bacillati</taxon>
        <taxon>Actinomycetota</taxon>
        <taxon>Actinomycetes</taxon>
        <taxon>Mycobacteriales</taxon>
        <taxon>Dietziaceae</taxon>
        <taxon>Dietzia</taxon>
    </lineage>
</organism>
<comment type="similarity">
    <text evidence="9">Belongs to the SecE/SEC61-gamma family.</text>
</comment>
<evidence type="ECO:0000256" key="6">
    <source>
        <dbReference type="ARBA" id="ARBA00022989"/>
    </source>
</evidence>
<feature type="compositionally biased region" description="Low complexity" evidence="10">
    <location>
        <begin position="19"/>
        <end position="31"/>
    </location>
</feature>
<dbReference type="HAMAP" id="MF_00422">
    <property type="entry name" value="SecE"/>
    <property type="match status" value="1"/>
</dbReference>
<evidence type="ECO:0000256" key="7">
    <source>
        <dbReference type="ARBA" id="ARBA00023010"/>
    </source>
</evidence>
<dbReference type="GO" id="GO:0005886">
    <property type="term" value="C:plasma membrane"/>
    <property type="evidence" value="ECO:0007669"/>
    <property type="project" value="UniProtKB-SubCell"/>
</dbReference>
<dbReference type="AlphaFoldDB" id="A0AAD0NNV0"/>
<evidence type="ECO:0000256" key="9">
    <source>
        <dbReference type="HAMAP-Rule" id="MF_00422"/>
    </source>
</evidence>
<dbReference type="KEGG" id="dpc:A6048_12800"/>
<keyword evidence="3 9" id="KW-1003">Cell membrane</keyword>
<evidence type="ECO:0000313" key="12">
    <source>
        <dbReference type="Proteomes" id="UP000244903"/>
    </source>
</evidence>
<dbReference type="Proteomes" id="UP000244903">
    <property type="component" value="Chromosome"/>
</dbReference>
<keyword evidence="5 9" id="KW-0653">Protein transport</keyword>
<dbReference type="PANTHER" id="PTHR33910:SF1">
    <property type="entry name" value="PROTEIN TRANSLOCASE SUBUNIT SECE"/>
    <property type="match status" value="1"/>
</dbReference>
<dbReference type="GO" id="GO:0006605">
    <property type="term" value="P:protein targeting"/>
    <property type="evidence" value="ECO:0007669"/>
    <property type="project" value="UniProtKB-UniRule"/>
</dbReference>
<keyword evidence="4 9" id="KW-0812">Transmembrane</keyword>
<reference evidence="11 12" key="1">
    <citation type="submission" date="2016-04" db="EMBL/GenBank/DDBJ databases">
        <title>Complete genome sequence of the haloalkaliphilic hydrocarbon-degrading bacterium Dietzia psychralcaliphila ILA-1T, isolated from a drain of a fish product-processing plant.</title>
        <authorList>
            <person name="Zhao J."/>
            <person name="Hu B."/>
            <person name="Geng S."/>
            <person name="Nie Y."/>
            <person name="Tang Y."/>
        </authorList>
    </citation>
    <scope>NUCLEOTIDE SEQUENCE [LARGE SCALE GENOMIC DNA]</scope>
    <source>
        <strain evidence="11 12">ILA-1</strain>
    </source>
</reference>
<dbReference type="InterPro" id="IPR005807">
    <property type="entry name" value="SecE_bac"/>
</dbReference>
<dbReference type="GO" id="GO:0065002">
    <property type="term" value="P:intracellular protein transmembrane transport"/>
    <property type="evidence" value="ECO:0007669"/>
    <property type="project" value="UniProtKB-UniRule"/>
</dbReference>
<protein>
    <recommendedName>
        <fullName evidence="9">Protein translocase subunit SecE</fullName>
    </recommendedName>
</protein>
<dbReference type="GO" id="GO:0043952">
    <property type="term" value="P:protein transport by the Sec complex"/>
    <property type="evidence" value="ECO:0007669"/>
    <property type="project" value="UniProtKB-UniRule"/>
</dbReference>
<dbReference type="Gene3D" id="1.20.5.1030">
    <property type="entry name" value="Preprotein translocase secy subunit"/>
    <property type="match status" value="1"/>
</dbReference>
<keyword evidence="2 9" id="KW-0813">Transport</keyword>
<feature type="region of interest" description="Disordered" evidence="10">
    <location>
        <begin position="1"/>
        <end position="62"/>
    </location>
</feature>
<evidence type="ECO:0000256" key="5">
    <source>
        <dbReference type="ARBA" id="ARBA00022927"/>
    </source>
</evidence>
<evidence type="ECO:0000313" key="11">
    <source>
        <dbReference type="EMBL" id="AWH96237.1"/>
    </source>
</evidence>
<evidence type="ECO:0000256" key="3">
    <source>
        <dbReference type="ARBA" id="ARBA00022475"/>
    </source>
</evidence>
<proteinExistence type="inferred from homology"/>
<comment type="subunit">
    <text evidence="9">Component of the Sec protein translocase complex. Heterotrimer consisting of SecY, SecE and SecG subunits. The heterotrimers can form oligomers, although 1 heterotrimer is thought to be able to translocate proteins. Interacts with the ribosome. Interacts with SecDF, and other proteins may be involved. Interacts with SecA.</text>
</comment>
<feature type="transmembrane region" description="Helical" evidence="9">
    <location>
        <begin position="89"/>
        <end position="110"/>
    </location>
</feature>
<dbReference type="RefSeq" id="WP_107746151.1">
    <property type="nucleotide sequence ID" value="NZ_CP015453.1"/>
</dbReference>
<evidence type="ECO:0000256" key="4">
    <source>
        <dbReference type="ARBA" id="ARBA00022692"/>
    </source>
</evidence>
<dbReference type="NCBIfam" id="TIGR00964">
    <property type="entry name" value="secE_bact"/>
    <property type="match status" value="1"/>
</dbReference>
<keyword evidence="8 9" id="KW-0472">Membrane</keyword>
<dbReference type="GO" id="GO:0009306">
    <property type="term" value="P:protein secretion"/>
    <property type="evidence" value="ECO:0007669"/>
    <property type="project" value="UniProtKB-UniRule"/>
</dbReference>
<evidence type="ECO:0000256" key="2">
    <source>
        <dbReference type="ARBA" id="ARBA00022448"/>
    </source>
</evidence>
<keyword evidence="7 9" id="KW-0811">Translocation</keyword>
<comment type="subcellular location">
    <subcellularLocation>
        <location evidence="9">Cell membrane</location>
        <topology evidence="9">Single-pass membrane protein</topology>
    </subcellularLocation>
    <subcellularLocation>
        <location evidence="1">Membrane</location>
    </subcellularLocation>
</comment>
<keyword evidence="12" id="KW-1185">Reference proteome</keyword>
<dbReference type="InterPro" id="IPR038379">
    <property type="entry name" value="SecE_sf"/>
</dbReference>
<sequence length="124" mass="13311">MSQDRDDDVDTSGARDSDGAAGPTGAAVPTGSAVPTGKAGRGDTTVARRVRTDADTAEDSRANRANPFQYIGQVIEELRKVIWPTRNQMVTYTIVVFLFLIFMTALVSGVDFGAGKLVELVFDR</sequence>
<dbReference type="PANTHER" id="PTHR33910">
    <property type="entry name" value="PROTEIN TRANSLOCASE SUBUNIT SECE"/>
    <property type="match status" value="1"/>
</dbReference>
<evidence type="ECO:0000256" key="8">
    <source>
        <dbReference type="ARBA" id="ARBA00023136"/>
    </source>
</evidence>
<dbReference type="GO" id="GO:0008320">
    <property type="term" value="F:protein transmembrane transporter activity"/>
    <property type="evidence" value="ECO:0007669"/>
    <property type="project" value="UniProtKB-UniRule"/>
</dbReference>
<feature type="compositionally biased region" description="Acidic residues" evidence="10">
    <location>
        <begin position="1"/>
        <end position="10"/>
    </location>
</feature>
<dbReference type="EMBL" id="CP015453">
    <property type="protein sequence ID" value="AWH96237.1"/>
    <property type="molecule type" value="Genomic_DNA"/>
</dbReference>
<name>A0AAD0NNV0_9ACTN</name>
<keyword evidence="6 9" id="KW-1133">Transmembrane helix</keyword>
<dbReference type="InterPro" id="IPR001901">
    <property type="entry name" value="Translocase_SecE/Sec61-g"/>
</dbReference>
<accession>A0AAD0NNV0</accession>
<evidence type="ECO:0000256" key="10">
    <source>
        <dbReference type="SAM" id="MobiDB-lite"/>
    </source>
</evidence>
<gene>
    <name evidence="9" type="primary">secE</name>
    <name evidence="11" type="ORF">A6048_12800</name>
</gene>
<evidence type="ECO:0000256" key="1">
    <source>
        <dbReference type="ARBA" id="ARBA00004370"/>
    </source>
</evidence>